<organism evidence="1 2">
    <name type="scientific">Streptomyces achmelvichensis</name>
    <dbReference type="NCBI Taxonomy" id="3134111"/>
    <lineage>
        <taxon>Bacteria</taxon>
        <taxon>Bacillati</taxon>
        <taxon>Actinomycetota</taxon>
        <taxon>Actinomycetes</taxon>
        <taxon>Kitasatosporales</taxon>
        <taxon>Streptomycetaceae</taxon>
        <taxon>Streptomyces</taxon>
    </lineage>
</organism>
<keyword evidence="2" id="KW-1185">Reference proteome</keyword>
<gene>
    <name evidence="1" type="ORF">WKI67_01275</name>
</gene>
<name>A0ACC6PL52_9ACTN</name>
<accession>A0ACC6PL52</accession>
<sequence length="144" mass="14610">MSFCSGPYVTLIDAVADLVAKCPAELAAVGQGTTQDLPPVSRIPHGGVPLSETQALVHHGGTEIHQSALPIGPLLKAGIEPGGDPRLALNMDLAGVGVVEAELTAMTSTAQGPAVVDVLPGRGAQHRLDDGEFGVADMLLLSFG</sequence>
<dbReference type="EMBL" id="JBBKAJ010000004">
    <property type="protein sequence ID" value="MEJ8632117.1"/>
    <property type="molecule type" value="Genomic_DNA"/>
</dbReference>
<protein>
    <submittedName>
        <fullName evidence="1">Uncharacterized protein</fullName>
    </submittedName>
</protein>
<reference evidence="1" key="1">
    <citation type="submission" date="2024-03" db="EMBL/GenBank/DDBJ databases">
        <title>Novel Streptomyces species of biotechnological and ecological value are a feature of Machair soil.</title>
        <authorList>
            <person name="Prole J.R."/>
            <person name="Goodfellow M."/>
            <person name="Allenby N."/>
            <person name="Ward A.C."/>
        </authorList>
    </citation>
    <scope>NUCLEOTIDE SEQUENCE</scope>
    <source>
        <strain evidence="1">MS2.AVA.5</strain>
    </source>
</reference>
<dbReference type="Proteomes" id="UP001377168">
    <property type="component" value="Unassembled WGS sequence"/>
</dbReference>
<proteinExistence type="predicted"/>
<evidence type="ECO:0000313" key="2">
    <source>
        <dbReference type="Proteomes" id="UP001377168"/>
    </source>
</evidence>
<comment type="caution">
    <text evidence="1">The sequence shown here is derived from an EMBL/GenBank/DDBJ whole genome shotgun (WGS) entry which is preliminary data.</text>
</comment>
<evidence type="ECO:0000313" key="1">
    <source>
        <dbReference type="EMBL" id="MEJ8632117.1"/>
    </source>
</evidence>